<protein>
    <recommendedName>
        <fullName evidence="2">non-specific serine/threonine protein kinase</fullName>
        <ecNumber evidence="2">2.7.11.1</ecNumber>
    </recommendedName>
</protein>
<evidence type="ECO:0000256" key="8">
    <source>
        <dbReference type="ARBA" id="ARBA00047899"/>
    </source>
</evidence>
<evidence type="ECO:0000256" key="1">
    <source>
        <dbReference type="ARBA" id="ARBA00011031"/>
    </source>
</evidence>
<keyword evidence="5" id="KW-0547">Nucleotide-binding</keyword>
<organism evidence="14 15">
    <name type="scientific">Anaeramoeba flamelloides</name>
    <dbReference type="NCBI Taxonomy" id="1746091"/>
    <lineage>
        <taxon>Eukaryota</taxon>
        <taxon>Metamonada</taxon>
        <taxon>Anaeramoebidae</taxon>
        <taxon>Anaeramoeba</taxon>
    </lineage>
</organism>
<feature type="compositionally biased region" description="Acidic residues" evidence="10">
    <location>
        <begin position="1596"/>
        <end position="1608"/>
    </location>
</feature>
<dbReference type="InterPro" id="IPR036738">
    <property type="entry name" value="FRB_sf"/>
</dbReference>
<dbReference type="InterPro" id="IPR026683">
    <property type="entry name" value="TOR_cat"/>
</dbReference>
<evidence type="ECO:0000256" key="2">
    <source>
        <dbReference type="ARBA" id="ARBA00012513"/>
    </source>
</evidence>
<comment type="similarity">
    <text evidence="1">Belongs to the PI3/PI4-kinase family.</text>
</comment>
<feature type="region of interest" description="Disordered" evidence="10">
    <location>
        <begin position="537"/>
        <end position="564"/>
    </location>
</feature>
<feature type="compositionally biased region" description="Basic and acidic residues" evidence="10">
    <location>
        <begin position="2114"/>
        <end position="2131"/>
    </location>
</feature>
<dbReference type="Gene3D" id="1.20.120.150">
    <property type="entry name" value="FKBP12-rapamycin binding domain"/>
    <property type="match status" value="1"/>
</dbReference>
<evidence type="ECO:0000259" key="12">
    <source>
        <dbReference type="PROSITE" id="PS51189"/>
    </source>
</evidence>
<dbReference type="PROSITE" id="PS00915">
    <property type="entry name" value="PI3_4_KINASE_1"/>
    <property type="match status" value="1"/>
</dbReference>
<keyword evidence="6 14" id="KW-0418">Kinase</keyword>
<dbReference type="SUPFAM" id="SSF56112">
    <property type="entry name" value="Protein kinase-like (PK-like)"/>
    <property type="match status" value="1"/>
</dbReference>
<dbReference type="Gene3D" id="1.25.10.10">
    <property type="entry name" value="Leucine-rich Repeat Variant"/>
    <property type="match status" value="3"/>
</dbReference>
<dbReference type="InterPro" id="IPR016024">
    <property type="entry name" value="ARM-type_fold"/>
</dbReference>
<comment type="caution">
    <text evidence="14">The sequence shown here is derived from an EMBL/GenBank/DDBJ whole genome shotgun (WGS) entry which is preliminary data.</text>
</comment>
<feature type="domain" description="PI3K/PI4K catalytic" evidence="11">
    <location>
        <begin position="2585"/>
        <end position="2903"/>
    </location>
</feature>
<feature type="domain" description="FAT" evidence="12">
    <location>
        <begin position="1478"/>
        <end position="2302"/>
    </location>
</feature>
<evidence type="ECO:0000259" key="11">
    <source>
        <dbReference type="PROSITE" id="PS50290"/>
    </source>
</evidence>
<evidence type="ECO:0000256" key="5">
    <source>
        <dbReference type="ARBA" id="ARBA00022741"/>
    </source>
</evidence>
<dbReference type="PANTHER" id="PTHR11139:SF9">
    <property type="entry name" value="SERINE_THREONINE-PROTEIN KINASE MTOR"/>
    <property type="match status" value="1"/>
</dbReference>
<dbReference type="InterPro" id="IPR003152">
    <property type="entry name" value="FATC_dom"/>
</dbReference>
<evidence type="ECO:0000256" key="10">
    <source>
        <dbReference type="SAM" id="MobiDB-lite"/>
    </source>
</evidence>
<feature type="region of interest" description="Disordered" evidence="10">
    <location>
        <begin position="2092"/>
        <end position="2140"/>
    </location>
</feature>
<evidence type="ECO:0000256" key="7">
    <source>
        <dbReference type="ARBA" id="ARBA00022840"/>
    </source>
</evidence>
<dbReference type="SMART" id="SM01345">
    <property type="entry name" value="Rapamycin_bind"/>
    <property type="match status" value="1"/>
</dbReference>
<name>A0ABQ8XY20_9EUKA</name>
<dbReference type="PANTHER" id="PTHR11139">
    <property type="entry name" value="ATAXIA TELANGIECTASIA MUTATED ATM -RELATED"/>
    <property type="match status" value="1"/>
</dbReference>
<dbReference type="SMART" id="SM00146">
    <property type="entry name" value="PI3Kc"/>
    <property type="match status" value="1"/>
</dbReference>
<comment type="catalytic activity">
    <reaction evidence="9">
        <text>L-seryl-[protein] + ATP = O-phospho-L-seryl-[protein] + ADP + H(+)</text>
        <dbReference type="Rhea" id="RHEA:17989"/>
        <dbReference type="Rhea" id="RHEA-COMP:9863"/>
        <dbReference type="Rhea" id="RHEA-COMP:11604"/>
        <dbReference type="ChEBI" id="CHEBI:15378"/>
        <dbReference type="ChEBI" id="CHEBI:29999"/>
        <dbReference type="ChEBI" id="CHEBI:30616"/>
        <dbReference type="ChEBI" id="CHEBI:83421"/>
        <dbReference type="ChEBI" id="CHEBI:456216"/>
        <dbReference type="EC" id="2.7.11.1"/>
    </reaction>
</comment>
<evidence type="ECO:0000256" key="6">
    <source>
        <dbReference type="ARBA" id="ARBA00022777"/>
    </source>
</evidence>
<dbReference type="SUPFAM" id="SSF47212">
    <property type="entry name" value="FKBP12-rapamycin-binding domain of FKBP-rapamycin-associated protein (FRAP)"/>
    <property type="match status" value="1"/>
</dbReference>
<dbReference type="EC" id="2.7.11.1" evidence="2"/>
<keyword evidence="7" id="KW-0067">ATP-binding</keyword>
<dbReference type="InterPro" id="IPR003151">
    <property type="entry name" value="PIK-rel_kinase_FAT"/>
</dbReference>
<feature type="region of interest" description="Disordered" evidence="10">
    <location>
        <begin position="1561"/>
        <end position="1645"/>
    </location>
</feature>
<dbReference type="Pfam" id="PF02260">
    <property type="entry name" value="FATC"/>
    <property type="match status" value="1"/>
</dbReference>
<gene>
    <name evidence="14" type="ORF">M0813_27062</name>
</gene>
<feature type="compositionally biased region" description="Acidic residues" evidence="10">
    <location>
        <begin position="2092"/>
        <end position="2103"/>
    </location>
</feature>
<dbReference type="InterPro" id="IPR036940">
    <property type="entry name" value="PI3/4_kinase_cat_sf"/>
</dbReference>
<dbReference type="Pfam" id="PF02259">
    <property type="entry name" value="FAT"/>
    <property type="match status" value="1"/>
</dbReference>
<dbReference type="InterPro" id="IPR014009">
    <property type="entry name" value="PIK_FAT"/>
</dbReference>
<keyword evidence="15" id="KW-1185">Reference proteome</keyword>
<dbReference type="InterPro" id="IPR018936">
    <property type="entry name" value="PI3/4_kinase_CS"/>
</dbReference>
<dbReference type="SMART" id="SM01343">
    <property type="entry name" value="FATC"/>
    <property type="match status" value="1"/>
</dbReference>
<dbReference type="Pfam" id="PF00454">
    <property type="entry name" value="PI3_PI4_kinase"/>
    <property type="match status" value="1"/>
</dbReference>
<evidence type="ECO:0000259" key="13">
    <source>
        <dbReference type="PROSITE" id="PS51190"/>
    </source>
</evidence>
<feature type="compositionally biased region" description="Basic and acidic residues" evidence="10">
    <location>
        <begin position="2905"/>
        <end position="2917"/>
    </location>
</feature>
<dbReference type="Pfam" id="PF08771">
    <property type="entry name" value="FRB_dom"/>
    <property type="match status" value="1"/>
</dbReference>
<dbReference type="InterPro" id="IPR011009">
    <property type="entry name" value="Kinase-like_dom_sf"/>
</dbReference>
<dbReference type="PROSITE" id="PS00916">
    <property type="entry name" value="PI3_4_KINASE_2"/>
    <property type="match status" value="1"/>
</dbReference>
<keyword evidence="3" id="KW-0808">Transferase</keyword>
<comment type="catalytic activity">
    <reaction evidence="8">
        <text>L-threonyl-[protein] + ATP = O-phospho-L-threonyl-[protein] + ADP + H(+)</text>
        <dbReference type="Rhea" id="RHEA:46608"/>
        <dbReference type="Rhea" id="RHEA-COMP:11060"/>
        <dbReference type="Rhea" id="RHEA-COMP:11605"/>
        <dbReference type="ChEBI" id="CHEBI:15378"/>
        <dbReference type="ChEBI" id="CHEBI:30013"/>
        <dbReference type="ChEBI" id="CHEBI:30616"/>
        <dbReference type="ChEBI" id="CHEBI:61977"/>
        <dbReference type="ChEBI" id="CHEBI:456216"/>
        <dbReference type="EC" id="2.7.11.1"/>
    </reaction>
</comment>
<dbReference type="PROSITE" id="PS51189">
    <property type="entry name" value="FAT"/>
    <property type="match status" value="1"/>
</dbReference>
<dbReference type="SUPFAM" id="SSF48371">
    <property type="entry name" value="ARM repeat"/>
    <property type="match status" value="2"/>
</dbReference>
<dbReference type="CDD" id="cd05169">
    <property type="entry name" value="PIKKc_TOR"/>
    <property type="match status" value="1"/>
</dbReference>
<dbReference type="PROSITE" id="PS50290">
    <property type="entry name" value="PI3_4_KINASE_3"/>
    <property type="match status" value="1"/>
</dbReference>
<accession>A0ABQ8XY20</accession>
<dbReference type="InterPro" id="IPR009076">
    <property type="entry name" value="FRB_dom"/>
</dbReference>
<dbReference type="Gene3D" id="1.10.1070.11">
    <property type="entry name" value="Phosphatidylinositol 3-/4-kinase, catalytic domain"/>
    <property type="match status" value="1"/>
</dbReference>
<dbReference type="Pfam" id="PF11865">
    <property type="entry name" value="mTOR_dom"/>
    <property type="match status" value="2"/>
</dbReference>
<keyword evidence="4" id="KW-0677">Repeat</keyword>
<feature type="compositionally biased region" description="Low complexity" evidence="10">
    <location>
        <begin position="1570"/>
        <end position="1593"/>
    </location>
</feature>
<dbReference type="InterPro" id="IPR024585">
    <property type="entry name" value="mTOR_dom"/>
</dbReference>
<feature type="region of interest" description="Disordered" evidence="10">
    <location>
        <begin position="2902"/>
        <end position="2955"/>
    </location>
</feature>
<evidence type="ECO:0000256" key="9">
    <source>
        <dbReference type="ARBA" id="ARBA00048679"/>
    </source>
</evidence>
<dbReference type="InterPro" id="IPR011989">
    <property type="entry name" value="ARM-like"/>
</dbReference>
<dbReference type="PROSITE" id="PS51190">
    <property type="entry name" value="FATC"/>
    <property type="match status" value="1"/>
</dbReference>
<evidence type="ECO:0000256" key="4">
    <source>
        <dbReference type="ARBA" id="ARBA00022737"/>
    </source>
</evidence>
<feature type="domain" description="FATC" evidence="13">
    <location>
        <begin position="3038"/>
        <end position="3070"/>
    </location>
</feature>
<proteinExistence type="inferred from homology"/>
<dbReference type="InterPro" id="IPR000403">
    <property type="entry name" value="PI3/4_kinase_cat_dom"/>
</dbReference>
<dbReference type="Proteomes" id="UP001150062">
    <property type="component" value="Unassembled WGS sequence"/>
</dbReference>
<sequence length="3070" mass="359643">MSDLSFPQLDVHLEQLKSCQMKGIKQGSQELQNYLVSQCRVLTQSQREEFLSKVKTELFTLIKANDTLVKLGGILGYDKLISAGVEDNTKNIARLANYLRNILTIPDRRVIEVTTRVLGNLVKQSSTLSVEFVSQQIERAIEWLDKNKEEMSILAGILTFKHIAQAAPNSVRVHVFEFLQSSWVGVASPSIKIREYTAETIRKCLQLIKNSYGDKIWKNKRKLVLESLYRNARIGLLSKSIVSIHGSMLIIGQLFQCESEFIKDHYSEVCKLIFHHVNSKYSMIINTILQNIAYIAEINIQEFNKHYLLTTIKVFEQELKKDPKDVHEQKNRVNLFNCLGDLILIVKKEIHPYINFIIQSVTNSLNRTKKKKFCLESISCIAKLSRIFQSQLIKYFQETNILGIIFDTGISLYLSNILIEICKYIPEIFEEVQQTMLLFLIENLRVKSNEGKEIFSAFYELGIFQNKDTQPKVNHKYILLISLQIFRTFPFKKINFLEILIEYIFPLLEFENIKIKQESILTCCAILEIYTNKNKTNNHKNKKNYKNKKTCKNKKNSKNRKKKKEKIKKNYLSNNFCFSINEPTSFKIEIKKNKKRVIISNIINSLLILAVTDPEPIIRLTILKSLNESFNIYLCQIESLKMLFTCMDDEIFEIRLISTKILGRLTDLNPGIIIPKLSIKFIQILNILESITNLILREEHLHLLSYLIKYSAKVILPYCESLLEKLLPDLVPTKDESQLKAQISTHVLSSIGELFKIGGNKMDKYVKSILPLIIESLKNHHYPMRRKIALHCLGQVVRSTCYVIKPYKKYPNLLSDLLKIYTNVDQQWDIKREVLLVIGILGALDPKRHKENTNLLRLRSRTKNEQSNNPNINLGNQNNINLKKDNLNNPNNIHHHHHHHLQIMNNKENEELSKQNQFYLLPFLSPNNLLNKSQTEIIENRITFLTNYNSNSNLFNKFRKELNINSMKLNNVSVSPNNSPNTNNIFHNSSLNLMFNSFNNSNEKIDQALESLEINNVLPEFGESLEDSYYPSIGITALSKILNDTKLTSFHGIVVDSIMLIFSNIGEKSIEFLPRVMPIYFRVLRNSNEKLSSFMILKLAILIKIVKHQIKPYLNEIFLIIYEFWNIISLEQIIALIEELFNYLETQFKPYFNYLIPMILEEFGRKSNLQIQILNSLKLFGPCLQNHLHHIIPILMLIFENNKTKLEIKIEILDTLFQLSTKLNFGNYRSIIIHPLIRELNVGNLELRNKIVQLFNRLLIHFGSDFLIFIPRIMKVIEKNKILNKNTFYELASKLLRNEPINYLQEEEFYNINYKNINNKDYSYYNNNNGGSGSSKKSKMFEDDFTKNFSTIKSVKKLEVSGKILKQSWNVDGINTKEKWNLWIKKLSTDLLRNSSAVALRSCNTLAPVYCTLAEQLFNAAFLSCWSEIDQLTKENFELNLDKALSSNIIPENIVYILLNLIEFMEHVGKPLSISYKKLGQISQKVNLYAKALYYFEIEYKKNPNNDILRSLISINNQIQHSESAYGILKYAKNNHQVKIKENWFEEIKRWEDALKGYQKREQKLDNKNSKISNRSHNNNNNNNNKNKNINKNNNEEDNDDDKEEGDDNYNNNYYNNHFNSNSNNNYQNKHSHFNNHNQSNNRINSSDEENYFQLNLGKMRCLRALGEWDKLDKLSKKNWDIANLNQKISMAEFATKCAWHKGDYKLMKKYISVFPKDHIVGEFLRAIFALYQKKFEKALQHTENTRELLSKRTISTLRESYSRAYPDFVGYQQLFEIEEIIEYLQNTEQNFTNDQENKKKLKLYKKSWNKRLLGAQKDMTVWWDMLSIYSIVLPPKENLEIWLKFGKLARKFSNIKLSRKMINTLLKETQNEQKINFNKILYSQLHGNQLKSNRFTYDQSNNVTIFKNNNENMKHLENEIFKDFKFGKNFLTCNPNVIYFYLKNLVRKGKTDLAIKGFKYVTMTMPKYKTKKNKKIRKKLKNLKYFDKQQFKKNKIHLKIDYNNNSQVNFNFLYNSKNKDGYEESDSGIDEFLVGSKEITRLKDKKKKKRKLKEKNWNSHLQAKFYHNYGNLLKKGLFKKSLIKIDCNDDDDDDDGDDDDDENKNKKNKNKNKKDDNDNTNKNTEDDKKSSSRNNNGFKNNNIIDNKLQTILVSFYRAIKYDKYWYRAWVSWARINYDIVNKIEKNEKNQNINQKKIHLIATIKGFFQSIRLRRHDSSIQDTLRILTLWFRYGSYGEVIQTLVNEFKTVSVDIWLQVIPQLIARVNTSQASVRNLLHELLNQIGKIHPQTLVFPLTVASRSILEKIHYYKKYSKLKKKSKHKKTTKCLICNGNGCSSCLFLENFNSLNKNLENMNTNKSNSPKGKNSKNISALNISDKQKSYMNLNLNNDTTGNKISTEKQPGYYLNYNHNLNNAELIKEKIKLHSPVLIKEAEMISMELIRISILWNETWHQAFEDTSRLYFKKKKFYEMLNILQPLHQKLEKGAHTMNEKIFIKKYGQDLNEAWNWCKKFLKTSVKKNLDRAWHFYYIVFRKLTKELHIIHNLKLKEVSHDLQNASDMETSIPGTYNQDHTQNKELIKIKNFSSNLLVIPSKQRPRKLKIYGTDGKTYHFLLKGHEDLRQDERVMQLFGLVNSLLTNNPETSQTQLSIQRYPIVPLSLNSGLIGWVTHADTLHDLIQEFRRSRSIAPNLEYLQLLKDAPDYGKLQPLQKLDSFSHSLQKSEGQDLAQILWLKSQSSEMWLDRRNTYTKSLAVMSMVGYILGLGDRHPSNLMMNKFTGKIVHIDFGDCFEVAMQRQLFPEKIPFRLTRMLVNAMEISGTEGVFTFTCKNVMKVLRDNKESLMTILEAFVYDPLVDWKLGNDLNEGEISTKDYINNNDSNNHIENDYTIVNRMNENDYSVETKQTNDNDNHNHTDGDDYSPENKQTNDPITEKKNSKEPLMNNIDTNKIGNGKEIKTNSKKKNFKANTKINYFKYDNKKKKKNSMQVYRTNSDTLLLKLDDQTFVNFNQDFQINKRAIEVLKTIGKKLTGNDFDPNQTLSYDQQVEKLINQATSHENLSQCYLGWCPFW</sequence>
<feature type="compositionally biased region" description="Low complexity" evidence="10">
    <location>
        <begin position="1609"/>
        <end position="1645"/>
    </location>
</feature>
<dbReference type="SMART" id="SM01346">
    <property type="entry name" value="DUF3385"/>
    <property type="match status" value="1"/>
</dbReference>
<dbReference type="GO" id="GO:0016301">
    <property type="term" value="F:kinase activity"/>
    <property type="evidence" value="ECO:0007669"/>
    <property type="project" value="UniProtKB-KW"/>
</dbReference>
<evidence type="ECO:0000313" key="14">
    <source>
        <dbReference type="EMBL" id="KAJ6237501.1"/>
    </source>
</evidence>
<reference evidence="14" key="1">
    <citation type="submission" date="2022-08" db="EMBL/GenBank/DDBJ databases">
        <title>Novel sulfate-reducing endosymbionts in the free-living metamonad Anaeramoeba.</title>
        <authorList>
            <person name="Jerlstrom-Hultqvist J."/>
            <person name="Cepicka I."/>
            <person name="Gallot-Lavallee L."/>
            <person name="Salas-Leiva D."/>
            <person name="Curtis B.A."/>
            <person name="Zahonova K."/>
            <person name="Pipaliya S."/>
            <person name="Dacks J."/>
            <person name="Roger A.J."/>
        </authorList>
    </citation>
    <scope>NUCLEOTIDE SEQUENCE</scope>
    <source>
        <strain evidence="14">Schooner1</strain>
    </source>
</reference>
<evidence type="ECO:0000313" key="15">
    <source>
        <dbReference type="Proteomes" id="UP001150062"/>
    </source>
</evidence>
<dbReference type="Gene3D" id="3.30.1010.10">
    <property type="entry name" value="Phosphatidylinositol 3-kinase Catalytic Subunit, Chain A, domain 4"/>
    <property type="match status" value="1"/>
</dbReference>
<evidence type="ECO:0000256" key="3">
    <source>
        <dbReference type="ARBA" id="ARBA00022679"/>
    </source>
</evidence>
<dbReference type="EMBL" id="JAOAOG010000239">
    <property type="protein sequence ID" value="KAJ6237501.1"/>
    <property type="molecule type" value="Genomic_DNA"/>
</dbReference>
<dbReference type="InterPro" id="IPR050517">
    <property type="entry name" value="DDR_Repair_Kinase"/>
</dbReference>